<feature type="region of interest" description="Disordered" evidence="1">
    <location>
        <begin position="1"/>
        <end position="49"/>
    </location>
</feature>
<organism evidence="2 3">
    <name type="scientific">Lasallia pustulata</name>
    <dbReference type="NCBI Taxonomy" id="136370"/>
    <lineage>
        <taxon>Eukaryota</taxon>
        <taxon>Fungi</taxon>
        <taxon>Dikarya</taxon>
        <taxon>Ascomycota</taxon>
        <taxon>Pezizomycotina</taxon>
        <taxon>Lecanoromycetes</taxon>
        <taxon>OSLEUM clade</taxon>
        <taxon>Umbilicariomycetidae</taxon>
        <taxon>Umbilicariales</taxon>
        <taxon>Umbilicariaceae</taxon>
        <taxon>Lasallia</taxon>
    </lineage>
</organism>
<evidence type="ECO:0000256" key="1">
    <source>
        <dbReference type="SAM" id="MobiDB-lite"/>
    </source>
</evidence>
<evidence type="ECO:0000313" key="3">
    <source>
        <dbReference type="Proteomes" id="UP000324767"/>
    </source>
</evidence>
<comment type="caution">
    <text evidence="2">The sequence shown here is derived from an EMBL/GenBank/DDBJ whole genome shotgun (WGS) entry which is preliminary data.</text>
</comment>
<dbReference type="Proteomes" id="UP000324767">
    <property type="component" value="Unassembled WGS sequence"/>
</dbReference>
<dbReference type="AlphaFoldDB" id="A0A5M8PG37"/>
<sequence length="111" mass="12884">MATADSPVTQSDGSIMPDPTDPRAQDPNEFVDIRNDNEAGSTPGTRRKPVKRKLVVYREGLSEDQAERWLELVHKFEVNCQFLMMRYFNNDHWDEEISRVFGEMNTASEQY</sequence>
<reference evidence="2 3" key="1">
    <citation type="submission" date="2019-09" db="EMBL/GenBank/DDBJ databases">
        <title>The hologenome of the rock-dwelling lichen Lasallia pustulata.</title>
        <authorList>
            <person name="Greshake Tzovaras B."/>
            <person name="Segers F."/>
            <person name="Bicker A."/>
            <person name="Dal Grande F."/>
            <person name="Otte J."/>
            <person name="Hankeln T."/>
            <person name="Schmitt I."/>
            <person name="Ebersberger I."/>
        </authorList>
    </citation>
    <scope>NUCLEOTIDE SEQUENCE [LARGE SCALE GENOMIC DNA]</scope>
    <source>
        <strain evidence="2">A1-1</strain>
    </source>
</reference>
<evidence type="ECO:0000313" key="2">
    <source>
        <dbReference type="EMBL" id="KAA6408319.1"/>
    </source>
</evidence>
<name>A0A5M8PG37_9LECA</name>
<accession>A0A5M8PG37</accession>
<feature type="compositionally biased region" description="Polar residues" evidence="1">
    <location>
        <begin position="1"/>
        <end position="13"/>
    </location>
</feature>
<feature type="compositionally biased region" description="Basic and acidic residues" evidence="1">
    <location>
        <begin position="20"/>
        <end position="37"/>
    </location>
</feature>
<gene>
    <name evidence="2" type="ORF">FRX48_08061</name>
</gene>
<proteinExistence type="predicted"/>
<dbReference type="EMBL" id="VXIT01000014">
    <property type="protein sequence ID" value="KAA6408319.1"/>
    <property type="molecule type" value="Genomic_DNA"/>
</dbReference>
<protein>
    <submittedName>
        <fullName evidence="2">Uncharacterized protein</fullName>
    </submittedName>
</protein>